<feature type="region of interest" description="Disordered" evidence="1">
    <location>
        <begin position="29"/>
        <end position="52"/>
    </location>
</feature>
<evidence type="ECO:0000313" key="2">
    <source>
        <dbReference type="EMBL" id="GAV09503.1"/>
    </source>
</evidence>
<comment type="caution">
    <text evidence="2">The sequence shown here is derived from an EMBL/GenBank/DDBJ whole genome shotgun (WGS) entry which is preliminary data.</text>
</comment>
<name>A0A1D1W9A1_RAMVA</name>
<reference evidence="2 3" key="1">
    <citation type="journal article" date="2016" name="Nat. Commun.">
        <title>Extremotolerant tardigrade genome and improved radiotolerance of human cultured cells by tardigrade-unique protein.</title>
        <authorList>
            <person name="Hashimoto T."/>
            <person name="Horikawa D.D."/>
            <person name="Saito Y."/>
            <person name="Kuwahara H."/>
            <person name="Kozuka-Hata H."/>
            <person name="Shin-I T."/>
            <person name="Minakuchi Y."/>
            <person name="Ohishi K."/>
            <person name="Motoyama A."/>
            <person name="Aizu T."/>
            <person name="Enomoto A."/>
            <person name="Kondo K."/>
            <person name="Tanaka S."/>
            <person name="Hara Y."/>
            <person name="Koshikawa S."/>
            <person name="Sagara H."/>
            <person name="Miura T."/>
            <person name="Yokobori S."/>
            <person name="Miyagawa K."/>
            <person name="Suzuki Y."/>
            <person name="Kubo T."/>
            <person name="Oyama M."/>
            <person name="Kohara Y."/>
            <person name="Fujiyama A."/>
            <person name="Arakawa K."/>
            <person name="Katayama T."/>
            <person name="Toyoda A."/>
            <person name="Kunieda T."/>
        </authorList>
    </citation>
    <scope>NUCLEOTIDE SEQUENCE [LARGE SCALE GENOMIC DNA]</scope>
    <source>
        <strain evidence="2 3">YOKOZUNA-1</strain>
    </source>
</reference>
<gene>
    <name evidence="2" type="primary">RvY_19035-1</name>
    <name evidence="2" type="synonym">RvY_19035.1</name>
    <name evidence="2" type="ORF">RvY_19035</name>
</gene>
<dbReference type="Proteomes" id="UP000186922">
    <property type="component" value="Unassembled WGS sequence"/>
</dbReference>
<keyword evidence="3" id="KW-1185">Reference proteome</keyword>
<dbReference type="EMBL" id="BDGG01000023">
    <property type="protein sequence ID" value="GAV09503.1"/>
    <property type="molecule type" value="Genomic_DNA"/>
</dbReference>
<proteinExistence type="predicted"/>
<accession>A0A1D1W9A1</accession>
<evidence type="ECO:0000256" key="1">
    <source>
        <dbReference type="SAM" id="MobiDB-lite"/>
    </source>
</evidence>
<organism evidence="2 3">
    <name type="scientific">Ramazzottius varieornatus</name>
    <name type="common">Water bear</name>
    <name type="synonym">Tardigrade</name>
    <dbReference type="NCBI Taxonomy" id="947166"/>
    <lineage>
        <taxon>Eukaryota</taxon>
        <taxon>Metazoa</taxon>
        <taxon>Ecdysozoa</taxon>
        <taxon>Tardigrada</taxon>
        <taxon>Eutardigrada</taxon>
        <taxon>Parachela</taxon>
        <taxon>Hypsibioidea</taxon>
        <taxon>Ramazzottiidae</taxon>
        <taxon>Ramazzottius</taxon>
    </lineage>
</organism>
<sequence>MPSELYRDQHTSRVVRPCSSCHRKAVRRVQQMADTSSAAGDEENALPEKPHPRLRAFIPKQQRDFGRLVQYDHLDPVQLITRSANPEHQDQFIEKSFTDNGTQEGCAYSTSFVCSDAILKRNFLTIRCNTSLSSSV</sequence>
<evidence type="ECO:0000313" key="3">
    <source>
        <dbReference type="Proteomes" id="UP000186922"/>
    </source>
</evidence>
<protein>
    <submittedName>
        <fullName evidence="2">Uncharacterized protein</fullName>
    </submittedName>
</protein>
<dbReference type="AlphaFoldDB" id="A0A1D1W9A1"/>